<proteinExistence type="inferred from homology"/>
<dbReference type="AlphaFoldDB" id="A0A196S6Z2"/>
<keyword evidence="11" id="KW-1185">Reference proteome</keyword>
<dbReference type="GO" id="GO:0051603">
    <property type="term" value="P:proteolysis involved in protein catabolic process"/>
    <property type="evidence" value="ECO:0007669"/>
    <property type="project" value="TreeGrafter"/>
</dbReference>
<comment type="similarity">
    <text evidence="2">Belongs to the peptidase C13 family.</text>
</comment>
<evidence type="ECO:0000256" key="3">
    <source>
        <dbReference type="ARBA" id="ARBA00012628"/>
    </source>
</evidence>
<dbReference type="EMBL" id="LXWW01000511">
    <property type="protein sequence ID" value="OAO12813.1"/>
    <property type="molecule type" value="Genomic_DNA"/>
</dbReference>
<evidence type="ECO:0000256" key="2">
    <source>
        <dbReference type="ARBA" id="ARBA00009941"/>
    </source>
</evidence>
<dbReference type="Proteomes" id="UP000078348">
    <property type="component" value="Unassembled WGS sequence"/>
</dbReference>
<dbReference type="InterPro" id="IPR048501">
    <property type="entry name" value="Legum_prodom"/>
</dbReference>
<dbReference type="PANTHER" id="PTHR12000">
    <property type="entry name" value="HEMOGLOBINASE FAMILY MEMBER"/>
    <property type="match status" value="1"/>
</dbReference>
<evidence type="ECO:0000256" key="4">
    <source>
        <dbReference type="ARBA" id="ARBA00022670"/>
    </source>
</evidence>
<dbReference type="STRING" id="478820.A0A196S6Z2"/>
<evidence type="ECO:0000256" key="8">
    <source>
        <dbReference type="PIRSR" id="PIRSR019663-1"/>
    </source>
</evidence>
<dbReference type="EC" id="3.4.22.34" evidence="3"/>
<dbReference type="CDD" id="cd21115">
    <property type="entry name" value="legumain_C"/>
    <property type="match status" value="1"/>
</dbReference>
<dbReference type="Pfam" id="PF01650">
    <property type="entry name" value="Peptidase_C13"/>
    <property type="match status" value="1"/>
</dbReference>
<keyword evidence="7" id="KW-0788">Thiol protease</keyword>
<sequence>MQLLHFTLFLLTFVSAENWVVLVCGSEGYSNYRHHADVAHAYQIVRAGGVDPDNIITMMYNDVPFSSKNPFPGKLFNRPGDEAPDVYDGVIVDYMEKEVSPENLIKVLTGDDSAGKKVLKSTEEDNVFFFFSDHGSLEVLALPGGYLHSRDLMNAIETMHRKKMYKKLVMYVDACYSGSMFLNLPEHLNVVAVTAANEQESSWSWYCGDEAVVRGKKLGTCLGDQFTVYWTEDAERGEQKTETLEEQFKRLVKGVTKSHVMRYGDVSFKDDVIGEFIGYPSNRNTVPYQHSFVQWDSRDNEMLFRLYMAQHTTGKEQKKWQQLYEEEVASRQAIDRYFYALAKEAKYYQMPEPVKNTECYARAIKQFEASLGRSDYALKYFNVFANMCNENPLAFSRAFAEGNQYQYWH</sequence>
<dbReference type="GO" id="GO:0005773">
    <property type="term" value="C:vacuole"/>
    <property type="evidence" value="ECO:0007669"/>
    <property type="project" value="GOC"/>
</dbReference>
<evidence type="ECO:0000313" key="10">
    <source>
        <dbReference type="EMBL" id="OAO12813.1"/>
    </source>
</evidence>
<evidence type="ECO:0000256" key="9">
    <source>
        <dbReference type="SAM" id="SignalP"/>
    </source>
</evidence>
<dbReference type="GO" id="GO:0006624">
    <property type="term" value="P:vacuolar protein processing"/>
    <property type="evidence" value="ECO:0007669"/>
    <property type="project" value="TreeGrafter"/>
</dbReference>
<protein>
    <recommendedName>
        <fullName evidence="3">legumain</fullName>
        <ecNumber evidence="3">3.4.22.34</ecNumber>
    </recommendedName>
</protein>
<feature type="active site" evidence="8">
    <location>
        <position position="134"/>
    </location>
</feature>
<dbReference type="InterPro" id="IPR001096">
    <property type="entry name" value="Peptidase_C13"/>
</dbReference>
<name>A0A196S6Z2_BLAHN</name>
<dbReference type="InterPro" id="IPR046427">
    <property type="entry name" value="Legumain_prodom_sf"/>
</dbReference>
<accession>A0A196S6Z2</accession>
<evidence type="ECO:0000256" key="7">
    <source>
        <dbReference type="ARBA" id="ARBA00022807"/>
    </source>
</evidence>
<evidence type="ECO:0000256" key="6">
    <source>
        <dbReference type="ARBA" id="ARBA00022801"/>
    </source>
</evidence>
<gene>
    <name evidence="10" type="ORF">AV274_5538</name>
</gene>
<dbReference type="OrthoDB" id="192611at2759"/>
<evidence type="ECO:0000256" key="1">
    <source>
        <dbReference type="ARBA" id="ARBA00000810"/>
    </source>
</evidence>
<dbReference type="PANTHER" id="PTHR12000:SF42">
    <property type="entry name" value="LEGUMAIN"/>
    <property type="match status" value="1"/>
</dbReference>
<dbReference type="FunFam" id="3.40.50.1460:FF:000006">
    <property type="entry name" value="Legumain"/>
    <property type="match status" value="1"/>
</dbReference>
<feature type="chain" id="PRO_5008274423" description="legumain" evidence="9">
    <location>
        <begin position="17"/>
        <end position="409"/>
    </location>
</feature>
<dbReference type="Gene3D" id="1.10.132.130">
    <property type="match status" value="1"/>
</dbReference>
<feature type="active site" description="Nucleophile" evidence="8">
    <location>
        <position position="175"/>
    </location>
</feature>
<evidence type="ECO:0000313" key="11">
    <source>
        <dbReference type="Proteomes" id="UP000078348"/>
    </source>
</evidence>
<comment type="caution">
    <text evidence="10">The sequence shown here is derived from an EMBL/GenBank/DDBJ whole genome shotgun (WGS) entry which is preliminary data.</text>
</comment>
<dbReference type="GO" id="GO:0004197">
    <property type="term" value="F:cysteine-type endopeptidase activity"/>
    <property type="evidence" value="ECO:0007669"/>
    <property type="project" value="UniProtKB-EC"/>
</dbReference>
<dbReference type="PIRSF" id="PIRSF019663">
    <property type="entry name" value="Legumain"/>
    <property type="match status" value="1"/>
</dbReference>
<dbReference type="Gene3D" id="3.40.50.1460">
    <property type="match status" value="1"/>
</dbReference>
<keyword evidence="6" id="KW-0378">Hydrolase</keyword>
<keyword evidence="5 9" id="KW-0732">Signal</keyword>
<organism evidence="10 11">
    <name type="scientific">Blastocystis sp. subtype 1 (strain ATCC 50177 / NandII)</name>
    <dbReference type="NCBI Taxonomy" id="478820"/>
    <lineage>
        <taxon>Eukaryota</taxon>
        <taxon>Sar</taxon>
        <taxon>Stramenopiles</taxon>
        <taxon>Bigyra</taxon>
        <taxon>Opalozoa</taxon>
        <taxon>Opalinata</taxon>
        <taxon>Blastocystidae</taxon>
        <taxon>Blastocystis</taxon>
    </lineage>
</organism>
<keyword evidence="4 10" id="KW-0645">Protease</keyword>
<comment type="catalytic activity">
    <reaction evidence="1">
        <text>Hydrolysis of proteins and small molecule substrates at -Asn-|-Xaa- bonds.</text>
        <dbReference type="EC" id="3.4.22.34"/>
    </reaction>
</comment>
<dbReference type="PRINTS" id="PR00776">
    <property type="entry name" value="HEMOGLOBNASE"/>
</dbReference>
<evidence type="ECO:0000256" key="5">
    <source>
        <dbReference type="ARBA" id="ARBA00022729"/>
    </source>
</evidence>
<reference evidence="10 11" key="1">
    <citation type="submission" date="2016-05" db="EMBL/GenBank/DDBJ databases">
        <title>Nuclear genome of Blastocystis sp. subtype 1 NandII.</title>
        <authorList>
            <person name="Gentekaki E."/>
            <person name="Curtis B."/>
            <person name="Stairs C."/>
            <person name="Eme L."/>
            <person name="Herman E."/>
            <person name="Klimes V."/>
            <person name="Arias M.C."/>
            <person name="Elias M."/>
            <person name="Hilliou F."/>
            <person name="Klute M."/>
            <person name="Malik S.-B."/>
            <person name="Pightling A."/>
            <person name="Rachubinski R."/>
            <person name="Salas D."/>
            <person name="Schlacht A."/>
            <person name="Suga H."/>
            <person name="Archibald J."/>
            <person name="Ball S.G."/>
            <person name="Clark G."/>
            <person name="Dacks J."/>
            <person name="Van Der Giezen M."/>
            <person name="Tsaousis A."/>
            <person name="Roger A."/>
        </authorList>
    </citation>
    <scope>NUCLEOTIDE SEQUENCE [LARGE SCALE GENOMIC DNA]</scope>
    <source>
        <strain evidence="11">ATCC 50177 / NandII</strain>
    </source>
</reference>
<feature type="signal peptide" evidence="9">
    <location>
        <begin position="1"/>
        <end position="16"/>
    </location>
</feature>